<evidence type="ECO:0000313" key="1">
    <source>
        <dbReference type="EMBL" id="MBN6100556.1"/>
    </source>
</evidence>
<dbReference type="RefSeq" id="WP_206228408.1">
    <property type="nucleotide sequence ID" value="NZ_JAFIWB010000001.1"/>
</dbReference>
<name>A0ABS3AX72_9XANT</name>
<keyword evidence="2" id="KW-1185">Reference proteome</keyword>
<proteinExistence type="predicted"/>
<gene>
    <name evidence="1" type="ORF">JR064_00035</name>
</gene>
<reference evidence="1 2" key="1">
    <citation type="submission" date="2021-02" db="EMBL/GenBank/DDBJ databases">
        <title>Taxonomically Unique Crown Gall-Associated Xanthomonas Stains Have Deficiency in Virulence Repertories.</title>
        <authorList>
            <person name="Mafakheri H."/>
            <person name="Taghavi S.M."/>
            <person name="Dimkic I."/>
            <person name="Nemanja K."/>
            <person name="Osdaghi E."/>
        </authorList>
    </citation>
    <scope>NUCLEOTIDE SEQUENCE [LARGE SCALE GENOMIC DNA]</scope>
    <source>
        <strain evidence="1 2">FX4</strain>
    </source>
</reference>
<dbReference type="InterPro" id="IPR036552">
    <property type="entry name" value="CBF_bsu_sf"/>
</dbReference>
<comment type="caution">
    <text evidence="1">The sequence shown here is derived from an EMBL/GenBank/DDBJ whole genome shotgun (WGS) entry which is preliminary data.</text>
</comment>
<evidence type="ECO:0008006" key="3">
    <source>
        <dbReference type="Google" id="ProtNLM"/>
    </source>
</evidence>
<evidence type="ECO:0000313" key="2">
    <source>
        <dbReference type="Proteomes" id="UP000695802"/>
    </source>
</evidence>
<sequence length="113" mass="12360">MSGDTSELVEFLAAQPRRVAMPRYADAQELRDSLTRDYVLLRFTETRGETELGVPLERARCDLSGADFDAGRGEVVLVGRLSLDFVDVECEATLDLSSLTGVGRLRPLTVPAS</sequence>
<dbReference type="Proteomes" id="UP000695802">
    <property type="component" value="Unassembled WGS sequence"/>
</dbReference>
<accession>A0ABS3AX72</accession>
<dbReference type="EMBL" id="JAFIWB010000001">
    <property type="protein sequence ID" value="MBN6100556.1"/>
    <property type="molecule type" value="Genomic_DNA"/>
</dbReference>
<organism evidence="1 2">
    <name type="scientific">Xanthomonas bonasiae</name>
    <dbReference type="NCBI Taxonomy" id="2810351"/>
    <lineage>
        <taxon>Bacteria</taxon>
        <taxon>Pseudomonadati</taxon>
        <taxon>Pseudomonadota</taxon>
        <taxon>Gammaproteobacteria</taxon>
        <taxon>Lysobacterales</taxon>
        <taxon>Lysobacteraceae</taxon>
        <taxon>Xanthomonas</taxon>
    </lineage>
</organism>
<protein>
    <recommendedName>
        <fullName evidence="3">MbtH domain protein</fullName>
    </recommendedName>
</protein>
<dbReference type="Gene3D" id="2.40.250.10">
    <property type="entry name" value="Core binding factor, beta subunit"/>
    <property type="match status" value="1"/>
</dbReference>